<dbReference type="EMBL" id="JAVFWL010000001">
    <property type="protein sequence ID" value="KAK6730477.1"/>
    <property type="molecule type" value="Genomic_DNA"/>
</dbReference>
<evidence type="ECO:0000313" key="1">
    <source>
        <dbReference type="EMBL" id="KAK6730477.1"/>
    </source>
</evidence>
<organism evidence="1 2">
    <name type="scientific">Necator americanus</name>
    <name type="common">Human hookworm</name>
    <dbReference type="NCBI Taxonomy" id="51031"/>
    <lineage>
        <taxon>Eukaryota</taxon>
        <taxon>Metazoa</taxon>
        <taxon>Ecdysozoa</taxon>
        <taxon>Nematoda</taxon>
        <taxon>Chromadorea</taxon>
        <taxon>Rhabditida</taxon>
        <taxon>Rhabditina</taxon>
        <taxon>Rhabditomorpha</taxon>
        <taxon>Strongyloidea</taxon>
        <taxon>Ancylostomatidae</taxon>
        <taxon>Bunostominae</taxon>
        <taxon>Necator</taxon>
    </lineage>
</organism>
<name>A0ABR1BVS1_NECAM</name>
<sequence length="118" mass="13028">MVTMPCTEFIHSSRFPQFAIPRVLDDLPIDAEPLDNTQVDDVRVFITPKRKVAIEDSIPIRGLQLPCPLWSSGKDLRLSPVRPGFDSRQRNEFCSAGTTTTTKGLGQDSVLTALLICG</sequence>
<keyword evidence="2" id="KW-1185">Reference proteome</keyword>
<gene>
    <name evidence="1" type="primary">Necator_chrI.g3257</name>
    <name evidence="1" type="ORF">RB195_007128</name>
</gene>
<accession>A0ABR1BVS1</accession>
<reference evidence="1 2" key="1">
    <citation type="submission" date="2023-08" db="EMBL/GenBank/DDBJ databases">
        <title>A Necator americanus chromosomal reference genome.</title>
        <authorList>
            <person name="Ilik V."/>
            <person name="Petrzelkova K.J."/>
            <person name="Pardy F."/>
            <person name="Fuh T."/>
            <person name="Niatou-Singa F.S."/>
            <person name="Gouil Q."/>
            <person name="Baker L."/>
            <person name="Ritchie M.E."/>
            <person name="Jex A.R."/>
            <person name="Gazzola D."/>
            <person name="Li H."/>
            <person name="Toshio Fujiwara R."/>
            <person name="Zhan B."/>
            <person name="Aroian R.V."/>
            <person name="Pafco B."/>
            <person name="Schwarz E.M."/>
        </authorList>
    </citation>
    <scope>NUCLEOTIDE SEQUENCE [LARGE SCALE GENOMIC DNA]</scope>
    <source>
        <strain evidence="1 2">Aroian</strain>
        <tissue evidence="1">Whole animal</tissue>
    </source>
</reference>
<proteinExistence type="predicted"/>
<protein>
    <submittedName>
        <fullName evidence="1">Uncharacterized protein</fullName>
    </submittedName>
</protein>
<comment type="caution">
    <text evidence="1">The sequence shown here is derived from an EMBL/GenBank/DDBJ whole genome shotgun (WGS) entry which is preliminary data.</text>
</comment>
<dbReference type="Proteomes" id="UP001303046">
    <property type="component" value="Unassembled WGS sequence"/>
</dbReference>
<evidence type="ECO:0000313" key="2">
    <source>
        <dbReference type="Proteomes" id="UP001303046"/>
    </source>
</evidence>